<dbReference type="InterPro" id="IPR008254">
    <property type="entry name" value="Flavodoxin/NO_synth"/>
</dbReference>
<organism evidence="2 3">
    <name type="scientific">Limosilactobacillus ingluviei DSM 15946</name>
    <dbReference type="NCBI Taxonomy" id="1423760"/>
    <lineage>
        <taxon>Bacteria</taxon>
        <taxon>Bacillati</taxon>
        <taxon>Bacillota</taxon>
        <taxon>Bacilli</taxon>
        <taxon>Lactobacillales</taxon>
        <taxon>Lactobacillaceae</taxon>
        <taxon>Limosilactobacillus</taxon>
    </lineage>
</organism>
<dbReference type="PANTHER" id="PTHR39201">
    <property type="entry name" value="EXPORTED PROTEIN-RELATED"/>
    <property type="match status" value="1"/>
</dbReference>
<dbReference type="RefSeq" id="WP_056955346.1">
    <property type="nucleotide sequence ID" value="NZ_AZFK01000077.1"/>
</dbReference>
<protein>
    <submittedName>
        <fullName evidence="2">Flavodoxin</fullName>
    </submittedName>
</protein>
<dbReference type="Pfam" id="PF12682">
    <property type="entry name" value="Flavodoxin_4"/>
    <property type="match status" value="1"/>
</dbReference>
<gene>
    <name evidence="2" type="ORF">FC43_GL000295</name>
</gene>
<dbReference type="EMBL" id="AZFK01000077">
    <property type="protein sequence ID" value="KRL88358.1"/>
    <property type="molecule type" value="Genomic_DNA"/>
</dbReference>
<dbReference type="PANTHER" id="PTHR39201:SF1">
    <property type="entry name" value="FLAVODOXIN-LIKE DOMAIN-CONTAINING PROTEIN"/>
    <property type="match status" value="1"/>
</dbReference>
<name>A0A0R1U546_9LACO</name>
<dbReference type="GO" id="GO:0010181">
    <property type="term" value="F:FMN binding"/>
    <property type="evidence" value="ECO:0007669"/>
    <property type="project" value="InterPro"/>
</dbReference>
<dbReference type="SUPFAM" id="SSF52218">
    <property type="entry name" value="Flavoproteins"/>
    <property type="match status" value="1"/>
</dbReference>
<dbReference type="Gene3D" id="3.40.50.360">
    <property type="match status" value="1"/>
</dbReference>
<evidence type="ECO:0000313" key="2">
    <source>
        <dbReference type="EMBL" id="KRL88358.1"/>
    </source>
</evidence>
<dbReference type="Proteomes" id="UP000050816">
    <property type="component" value="Unassembled WGS sequence"/>
</dbReference>
<dbReference type="InterPro" id="IPR029039">
    <property type="entry name" value="Flavoprotein-like_sf"/>
</dbReference>
<accession>A0A0R1U546</accession>
<reference evidence="2 3" key="1">
    <citation type="journal article" date="2015" name="Genome Announc.">
        <title>Expanding the biotechnology potential of lactobacilli through comparative genomics of 213 strains and associated genera.</title>
        <authorList>
            <person name="Sun Z."/>
            <person name="Harris H.M."/>
            <person name="McCann A."/>
            <person name="Guo C."/>
            <person name="Argimon S."/>
            <person name="Zhang W."/>
            <person name="Yang X."/>
            <person name="Jeffery I.B."/>
            <person name="Cooney J.C."/>
            <person name="Kagawa T.F."/>
            <person name="Liu W."/>
            <person name="Song Y."/>
            <person name="Salvetti E."/>
            <person name="Wrobel A."/>
            <person name="Rasinkangas P."/>
            <person name="Parkhill J."/>
            <person name="Rea M.C."/>
            <person name="O'Sullivan O."/>
            <person name="Ritari J."/>
            <person name="Douillard F.P."/>
            <person name="Paul Ross R."/>
            <person name="Yang R."/>
            <person name="Briner A.E."/>
            <person name="Felis G.E."/>
            <person name="de Vos W.M."/>
            <person name="Barrangou R."/>
            <person name="Klaenhammer T.R."/>
            <person name="Caufield P.W."/>
            <person name="Cui Y."/>
            <person name="Zhang H."/>
            <person name="O'Toole P.W."/>
        </authorList>
    </citation>
    <scope>NUCLEOTIDE SEQUENCE [LARGE SCALE GENOMIC DNA]</scope>
    <source>
        <strain evidence="2 3">DSM 15946</strain>
    </source>
</reference>
<dbReference type="GO" id="GO:0016651">
    <property type="term" value="F:oxidoreductase activity, acting on NAD(P)H"/>
    <property type="evidence" value="ECO:0007669"/>
    <property type="project" value="UniProtKB-ARBA"/>
</dbReference>
<evidence type="ECO:0000259" key="1">
    <source>
        <dbReference type="Pfam" id="PF12682"/>
    </source>
</evidence>
<evidence type="ECO:0000313" key="3">
    <source>
        <dbReference type="Proteomes" id="UP000050816"/>
    </source>
</evidence>
<comment type="caution">
    <text evidence="2">The sequence shown here is derived from an EMBL/GenBank/DDBJ whole genome shotgun (WGS) entry which is preliminary data.</text>
</comment>
<sequence length="163" mass="17970">MANTLVLYYSATQTTARLARVIAEELAADLALIHPVQPYTEADLDWHNPQSRTSLEQHAHNQRVAVTVDWPNPAEYANIILGHPIWWGIPPRLISAVIDQVDLNGKYFASFATSGGSGYSRCQTNLQRAIEANGYHLAALNPGRVLSSPTQARAWARGLELAR</sequence>
<dbReference type="AlphaFoldDB" id="A0A0R1U546"/>
<proteinExistence type="predicted"/>
<feature type="domain" description="Flavodoxin-like" evidence="1">
    <location>
        <begin position="4"/>
        <end position="133"/>
    </location>
</feature>
<dbReference type="PATRIC" id="fig|1423760.3.peg.313"/>